<name>A0ABC8TYS6_9AQUA</name>
<dbReference type="Proteomes" id="UP001642360">
    <property type="component" value="Unassembled WGS sequence"/>
</dbReference>
<dbReference type="PANTHER" id="PTHR34145">
    <property type="entry name" value="OS02G0105600 PROTEIN"/>
    <property type="match status" value="1"/>
</dbReference>
<dbReference type="Pfam" id="PF08387">
    <property type="entry name" value="FBD"/>
    <property type="match status" value="1"/>
</dbReference>
<proteinExistence type="predicted"/>
<evidence type="ECO:0000259" key="1">
    <source>
        <dbReference type="Pfam" id="PF08387"/>
    </source>
</evidence>
<organism evidence="2 3">
    <name type="scientific">Ilex paraguariensis</name>
    <name type="common">yerba mate</name>
    <dbReference type="NCBI Taxonomy" id="185542"/>
    <lineage>
        <taxon>Eukaryota</taxon>
        <taxon>Viridiplantae</taxon>
        <taxon>Streptophyta</taxon>
        <taxon>Embryophyta</taxon>
        <taxon>Tracheophyta</taxon>
        <taxon>Spermatophyta</taxon>
        <taxon>Magnoliopsida</taxon>
        <taxon>eudicotyledons</taxon>
        <taxon>Gunneridae</taxon>
        <taxon>Pentapetalae</taxon>
        <taxon>asterids</taxon>
        <taxon>campanulids</taxon>
        <taxon>Aquifoliales</taxon>
        <taxon>Aquifoliaceae</taxon>
        <taxon>Ilex</taxon>
    </lineage>
</organism>
<reference evidence="2 3" key="1">
    <citation type="submission" date="2024-02" db="EMBL/GenBank/DDBJ databases">
        <authorList>
            <person name="Vignale AGUSTIN F."/>
            <person name="Sosa J E."/>
            <person name="Modenutti C."/>
        </authorList>
    </citation>
    <scope>NUCLEOTIDE SEQUENCE [LARGE SCALE GENOMIC DNA]</scope>
</reference>
<dbReference type="InterPro" id="IPR053772">
    <property type="entry name" value="At1g61320/At1g61330-like"/>
</dbReference>
<accession>A0ABC8TYS6</accession>
<feature type="domain" description="FBD" evidence="1">
    <location>
        <begin position="99"/>
        <end position="138"/>
    </location>
</feature>
<comment type="caution">
    <text evidence="2">The sequence shown here is derived from an EMBL/GenBank/DDBJ whole genome shotgun (WGS) entry which is preliminary data.</text>
</comment>
<evidence type="ECO:0000313" key="3">
    <source>
        <dbReference type="Proteomes" id="UP001642360"/>
    </source>
</evidence>
<dbReference type="PANTHER" id="PTHR34145:SF28">
    <property type="entry name" value="F-BOX DOMAIN-CONTAINING PROTEIN"/>
    <property type="match status" value="1"/>
</dbReference>
<keyword evidence="3" id="KW-1185">Reference proteome</keyword>
<dbReference type="AlphaFoldDB" id="A0ABC8TYS6"/>
<dbReference type="EMBL" id="CAUOFW020006391">
    <property type="protein sequence ID" value="CAK9174625.1"/>
    <property type="molecule type" value="Genomic_DNA"/>
</dbReference>
<dbReference type="InterPro" id="IPR006566">
    <property type="entry name" value="FBD"/>
</dbReference>
<gene>
    <name evidence="2" type="ORF">ILEXP_LOCUS44374</name>
</gene>
<evidence type="ECO:0000313" key="2">
    <source>
        <dbReference type="EMBL" id="CAK9174625.1"/>
    </source>
</evidence>
<protein>
    <recommendedName>
        <fullName evidence="1">FBD domain-containing protein</fullName>
    </recommendedName>
</protein>
<sequence length="199" mass="22643">MARLLRALPLLRKLAVQRGRGLNLDSSLINFNHFEGSSGTLSIMYPGMVGSCKIIVKLFKMQQDNGNNLVLNILALHIIIDLIAESLHYEQKSVEEIGQCVHTHLKEVELSGFSGTWSHMECAIYLLRNAVALNQMVIDPWYYTGLDLSVGPYRHRWAEGVWKNIYHQLLGYDYSNANVVVRYNQRTQPNPTLLMNSNV</sequence>